<dbReference type="Gene3D" id="1.10.1820.10">
    <property type="entry name" value="protein kinase ck2 holoenzyme, chain C, domain 1"/>
    <property type="match status" value="1"/>
</dbReference>
<protein>
    <recommendedName>
        <fullName evidence="2">Casein kinase II subunit beta</fullName>
        <shortName evidence="2">CK II beta</shortName>
    </recommendedName>
</protein>
<dbReference type="RefSeq" id="XP_019086360.1">
    <property type="nucleotide sequence ID" value="XM_019230815.1"/>
</dbReference>
<dbReference type="PANTHER" id="PTHR11740:SF0">
    <property type="entry name" value="CASEIN KINASE II SUBUNIT BETA"/>
    <property type="match status" value="1"/>
</dbReference>
<dbReference type="Proteomes" id="UP000694864">
    <property type="component" value="Chromosome 10"/>
</dbReference>
<comment type="subunit">
    <text evidence="2">Tetramer of two alpha and two beta subunits.</text>
</comment>
<reference evidence="4" key="2">
    <citation type="submission" date="2025-08" db="UniProtKB">
        <authorList>
            <consortium name="RefSeq"/>
        </authorList>
    </citation>
    <scope>IDENTIFICATION</scope>
    <source>
        <tissue evidence="4">Leaf</tissue>
    </source>
</reference>
<comment type="similarity">
    <text evidence="1 2">Belongs to the casein kinase 2 subunit beta family.</text>
</comment>
<dbReference type="PRINTS" id="PR00472">
    <property type="entry name" value="CASNKINASEII"/>
</dbReference>
<evidence type="ECO:0000313" key="4">
    <source>
        <dbReference type="RefSeq" id="XP_019086360.1"/>
    </source>
</evidence>
<name>A0ABM1QHX2_CAMSA</name>
<evidence type="ECO:0000256" key="1">
    <source>
        <dbReference type="ARBA" id="ARBA00006941"/>
    </source>
</evidence>
<dbReference type="InterPro" id="IPR035991">
    <property type="entry name" value="Casein_kinase_II_beta-like"/>
</dbReference>
<accession>A0ABM1QHX2</accession>
<dbReference type="InterPro" id="IPR016149">
    <property type="entry name" value="Casein_kin_II_reg-sub_N"/>
</dbReference>
<evidence type="ECO:0000256" key="2">
    <source>
        <dbReference type="RuleBase" id="RU361268"/>
    </source>
</evidence>
<gene>
    <name evidence="4" type="primary">LOC104719773</name>
</gene>
<sequence>MNFFCGNIDESDTDSEESYVSGSDTLFDDDYIHDDFNLCGFSSLVPYLDVESSHGEMFIEEQNELIESAAEMLYGLIRARYILTSKQQRVGCYGN</sequence>
<dbReference type="InterPro" id="IPR000704">
    <property type="entry name" value="Casein_kinase_II_reg-sub"/>
</dbReference>
<dbReference type="Pfam" id="PF01214">
    <property type="entry name" value="CK_II_beta"/>
    <property type="match status" value="1"/>
</dbReference>
<dbReference type="SUPFAM" id="SSF57798">
    <property type="entry name" value="Casein kinase II beta subunit"/>
    <property type="match status" value="1"/>
</dbReference>
<organism evidence="3 4">
    <name type="scientific">Camelina sativa</name>
    <name type="common">False flax</name>
    <name type="synonym">Myagrum sativum</name>
    <dbReference type="NCBI Taxonomy" id="90675"/>
    <lineage>
        <taxon>Eukaryota</taxon>
        <taxon>Viridiplantae</taxon>
        <taxon>Streptophyta</taxon>
        <taxon>Embryophyta</taxon>
        <taxon>Tracheophyta</taxon>
        <taxon>Spermatophyta</taxon>
        <taxon>Magnoliopsida</taxon>
        <taxon>eudicotyledons</taxon>
        <taxon>Gunneridae</taxon>
        <taxon>Pentapetalae</taxon>
        <taxon>rosids</taxon>
        <taxon>malvids</taxon>
        <taxon>Brassicales</taxon>
        <taxon>Brassicaceae</taxon>
        <taxon>Camelineae</taxon>
        <taxon>Camelina</taxon>
    </lineage>
</organism>
<dbReference type="PANTHER" id="PTHR11740">
    <property type="entry name" value="CASEIN KINASE II SUBUNIT BETA"/>
    <property type="match status" value="1"/>
</dbReference>
<keyword evidence="3" id="KW-1185">Reference proteome</keyword>
<dbReference type="SMART" id="SM01085">
    <property type="entry name" value="CK_II_beta"/>
    <property type="match status" value="1"/>
</dbReference>
<proteinExistence type="inferred from homology"/>
<reference evidence="3" key="1">
    <citation type="journal article" date="2014" name="Nat. Commun.">
        <title>The emerging biofuel crop Camelina sativa retains a highly undifferentiated hexaploid genome structure.</title>
        <authorList>
            <person name="Kagale S."/>
            <person name="Koh C."/>
            <person name="Nixon J."/>
            <person name="Bollina V."/>
            <person name="Clarke W.E."/>
            <person name="Tuteja R."/>
            <person name="Spillane C."/>
            <person name="Robinson S.J."/>
            <person name="Links M.G."/>
            <person name="Clarke C."/>
            <person name="Higgins E.E."/>
            <person name="Huebert T."/>
            <person name="Sharpe A.G."/>
            <person name="Parkin I.A."/>
        </authorList>
    </citation>
    <scope>NUCLEOTIDE SEQUENCE [LARGE SCALE GENOMIC DNA]</scope>
    <source>
        <strain evidence="3">cv. DH55</strain>
    </source>
</reference>
<comment type="function">
    <text evidence="2">Plays a complex role in regulating the basal catalytic activity of the alpha subunit.</text>
</comment>
<evidence type="ECO:0000313" key="3">
    <source>
        <dbReference type="Proteomes" id="UP000694864"/>
    </source>
</evidence>
<dbReference type="GeneID" id="104719773"/>